<dbReference type="EMBL" id="JADCNM010000008">
    <property type="protein sequence ID" value="KAG0471885.1"/>
    <property type="molecule type" value="Genomic_DNA"/>
</dbReference>
<evidence type="ECO:0000313" key="1">
    <source>
        <dbReference type="EMBL" id="KAG0471885.1"/>
    </source>
</evidence>
<organism evidence="1 2">
    <name type="scientific">Vanilla planifolia</name>
    <name type="common">Vanilla</name>
    <dbReference type="NCBI Taxonomy" id="51239"/>
    <lineage>
        <taxon>Eukaryota</taxon>
        <taxon>Viridiplantae</taxon>
        <taxon>Streptophyta</taxon>
        <taxon>Embryophyta</taxon>
        <taxon>Tracheophyta</taxon>
        <taxon>Spermatophyta</taxon>
        <taxon>Magnoliopsida</taxon>
        <taxon>Liliopsida</taxon>
        <taxon>Asparagales</taxon>
        <taxon>Orchidaceae</taxon>
        <taxon>Vanilloideae</taxon>
        <taxon>Vanilleae</taxon>
        <taxon>Vanilla</taxon>
    </lineage>
</organism>
<sequence>MAQGFRGMKDDFMELINYVMAISCFPFANGDDHSLHPPLLAAGDSDGLGVSEVPLPVDSAGRDAATLAIVPGSALASTATVNEGTVNSFPQGPKVEKEELVESLNNSCYPTSVNNANSCTASQIAGTKCTTNQNLETRGSAESPSFILANVLEGRSLDSSNAENEGGCYTNMEEEDVSIVKHFSNPCSLVEDHMPLASSTERQQLRKRVYNSLKEEQTTGFHEIDDLESGQKKVRLLYVSAALQWSRASQRHPHLATVRATTMVAWQRNKT</sequence>
<dbReference type="Proteomes" id="UP000639772">
    <property type="component" value="Unassembled WGS sequence"/>
</dbReference>
<reference evidence="1 2" key="1">
    <citation type="journal article" date="2020" name="Nat. Food">
        <title>A phased Vanilla planifolia genome enables genetic improvement of flavour and production.</title>
        <authorList>
            <person name="Hasing T."/>
            <person name="Tang H."/>
            <person name="Brym M."/>
            <person name="Khazi F."/>
            <person name="Huang T."/>
            <person name="Chambers A.H."/>
        </authorList>
    </citation>
    <scope>NUCLEOTIDE SEQUENCE [LARGE SCALE GENOMIC DNA]</scope>
    <source>
        <tissue evidence="1">Leaf</tissue>
    </source>
</reference>
<dbReference type="OrthoDB" id="739356at2759"/>
<protein>
    <submittedName>
        <fullName evidence="1">Uncharacterized protein</fullName>
    </submittedName>
</protein>
<dbReference type="AlphaFoldDB" id="A0A835QK25"/>
<name>A0A835QK25_VANPL</name>
<gene>
    <name evidence="1" type="ORF">HPP92_016431</name>
</gene>
<proteinExistence type="predicted"/>
<comment type="caution">
    <text evidence="1">The sequence shown here is derived from an EMBL/GenBank/DDBJ whole genome shotgun (WGS) entry which is preliminary data.</text>
</comment>
<accession>A0A835QK25</accession>
<evidence type="ECO:0000313" key="2">
    <source>
        <dbReference type="Proteomes" id="UP000639772"/>
    </source>
</evidence>